<dbReference type="FunFam" id="3.40.30.10:FF:000020">
    <property type="entry name" value="Peroxiredoxin"/>
    <property type="match status" value="1"/>
</dbReference>
<keyword evidence="4 9" id="KW-0049">Antioxidant</keyword>
<dbReference type="CDD" id="cd03013">
    <property type="entry name" value="PRX5_like"/>
    <property type="match status" value="1"/>
</dbReference>
<accession>A0AAD5PZV3</accession>
<name>A0AAD5PZV3_9CRUS</name>
<dbReference type="GO" id="GO:0045454">
    <property type="term" value="P:cell redox homeostasis"/>
    <property type="evidence" value="ECO:0007669"/>
    <property type="project" value="TreeGrafter"/>
</dbReference>
<sequence>MTVKCGDKLPNVYLHENTPDSKVYISELAAGKKVVILGVPGAFTPCCSKTHVPGFVSDYDKYKSKGVDEIFCISINDPYVMAAWGKDLNAEGKVRMLADTNGAFTKAMGLEKDMTDSLGTIRCKRFSMYAEDGVIKKLCVEPDGNSVTCSKSENLLSQL</sequence>
<comment type="caution">
    <text evidence="11">The sequence shown here is derived from an EMBL/GenBank/DDBJ whole genome shotgun (WGS) entry which is preliminary data.</text>
</comment>
<evidence type="ECO:0000256" key="9">
    <source>
        <dbReference type="RuleBase" id="RU366011"/>
    </source>
</evidence>
<protein>
    <recommendedName>
        <fullName evidence="9">Peroxiredoxin-5</fullName>
        <ecNumber evidence="9">1.11.1.24</ecNumber>
    </recommendedName>
</protein>
<dbReference type="InterPro" id="IPR036249">
    <property type="entry name" value="Thioredoxin-like_sf"/>
</dbReference>
<evidence type="ECO:0000256" key="1">
    <source>
        <dbReference type="ARBA" id="ARBA00003330"/>
    </source>
</evidence>
<organism evidence="11 12">
    <name type="scientific">Daphnia sinensis</name>
    <dbReference type="NCBI Taxonomy" id="1820382"/>
    <lineage>
        <taxon>Eukaryota</taxon>
        <taxon>Metazoa</taxon>
        <taxon>Ecdysozoa</taxon>
        <taxon>Arthropoda</taxon>
        <taxon>Crustacea</taxon>
        <taxon>Branchiopoda</taxon>
        <taxon>Diplostraca</taxon>
        <taxon>Cladocera</taxon>
        <taxon>Anomopoda</taxon>
        <taxon>Daphniidae</taxon>
        <taxon>Daphnia</taxon>
        <taxon>Daphnia similis group</taxon>
    </lineage>
</organism>
<evidence type="ECO:0000313" key="12">
    <source>
        <dbReference type="Proteomes" id="UP000820818"/>
    </source>
</evidence>
<dbReference type="PANTHER" id="PTHR10430:SF16">
    <property type="entry name" value="PEROXIREDOXIN-5, MITOCHONDRIAL"/>
    <property type="match status" value="1"/>
</dbReference>
<proteinExistence type="inferred from homology"/>
<evidence type="ECO:0000256" key="6">
    <source>
        <dbReference type="ARBA" id="ARBA00023284"/>
    </source>
</evidence>
<feature type="domain" description="Thioredoxin" evidence="10">
    <location>
        <begin position="3"/>
        <end position="159"/>
    </location>
</feature>
<dbReference type="InterPro" id="IPR037944">
    <property type="entry name" value="PRX5-like"/>
</dbReference>
<evidence type="ECO:0000256" key="4">
    <source>
        <dbReference type="ARBA" id="ARBA00022862"/>
    </source>
</evidence>
<keyword evidence="12" id="KW-1185">Reference proteome</keyword>
<gene>
    <name evidence="11" type="ORF">GHT06_011299</name>
</gene>
<evidence type="ECO:0000256" key="2">
    <source>
        <dbReference type="ARBA" id="ARBA00010505"/>
    </source>
</evidence>
<evidence type="ECO:0000256" key="8">
    <source>
        <dbReference type="PIRSR" id="PIRSR637944-1"/>
    </source>
</evidence>
<evidence type="ECO:0000256" key="5">
    <source>
        <dbReference type="ARBA" id="ARBA00023002"/>
    </source>
</evidence>
<reference evidence="11 12" key="1">
    <citation type="submission" date="2022-05" db="EMBL/GenBank/DDBJ databases">
        <title>A multi-omics perspective on studying reproductive biology in Daphnia sinensis.</title>
        <authorList>
            <person name="Jia J."/>
        </authorList>
    </citation>
    <scope>NUCLEOTIDE SEQUENCE [LARGE SCALE GENOMIC DNA]</scope>
    <source>
        <strain evidence="11 12">WSL</strain>
    </source>
</reference>
<dbReference type="GO" id="GO:0008379">
    <property type="term" value="F:thioredoxin peroxidase activity"/>
    <property type="evidence" value="ECO:0007669"/>
    <property type="project" value="InterPro"/>
</dbReference>
<dbReference type="AlphaFoldDB" id="A0AAD5PZV3"/>
<feature type="active site" description="Cysteine sulfenic acid (-SOH) intermediate" evidence="8">
    <location>
        <position position="47"/>
    </location>
</feature>
<comment type="similarity">
    <text evidence="2 9">Belongs to the peroxiredoxin family. Prx5 subfamily.</text>
</comment>
<evidence type="ECO:0000313" key="11">
    <source>
        <dbReference type="EMBL" id="KAI9563833.1"/>
    </source>
</evidence>
<dbReference type="PROSITE" id="PS51352">
    <property type="entry name" value="THIOREDOXIN_2"/>
    <property type="match status" value="1"/>
</dbReference>
<comment type="catalytic activity">
    <reaction evidence="7 9">
        <text>a hydroperoxide + [thioredoxin]-dithiol = an alcohol + [thioredoxin]-disulfide + H2O</text>
        <dbReference type="Rhea" id="RHEA:62620"/>
        <dbReference type="Rhea" id="RHEA-COMP:10698"/>
        <dbReference type="Rhea" id="RHEA-COMP:10700"/>
        <dbReference type="ChEBI" id="CHEBI:15377"/>
        <dbReference type="ChEBI" id="CHEBI:29950"/>
        <dbReference type="ChEBI" id="CHEBI:30879"/>
        <dbReference type="ChEBI" id="CHEBI:35924"/>
        <dbReference type="ChEBI" id="CHEBI:50058"/>
        <dbReference type="EC" id="1.11.1.24"/>
    </reaction>
</comment>
<keyword evidence="5 9" id="KW-0560">Oxidoreductase</keyword>
<dbReference type="GO" id="GO:0042744">
    <property type="term" value="P:hydrogen peroxide catabolic process"/>
    <property type="evidence" value="ECO:0007669"/>
    <property type="project" value="TreeGrafter"/>
</dbReference>
<dbReference type="GO" id="GO:0005739">
    <property type="term" value="C:mitochondrion"/>
    <property type="evidence" value="ECO:0007669"/>
    <property type="project" value="TreeGrafter"/>
</dbReference>
<dbReference type="GO" id="GO:0005777">
    <property type="term" value="C:peroxisome"/>
    <property type="evidence" value="ECO:0007669"/>
    <property type="project" value="TreeGrafter"/>
</dbReference>
<dbReference type="GO" id="GO:0034599">
    <property type="term" value="P:cellular response to oxidative stress"/>
    <property type="evidence" value="ECO:0007669"/>
    <property type="project" value="InterPro"/>
</dbReference>
<dbReference type="PANTHER" id="PTHR10430">
    <property type="entry name" value="PEROXIREDOXIN"/>
    <property type="match status" value="1"/>
</dbReference>
<dbReference type="Pfam" id="PF08534">
    <property type="entry name" value="Redoxin"/>
    <property type="match status" value="1"/>
</dbReference>
<keyword evidence="3 9" id="KW-0575">Peroxidase</keyword>
<dbReference type="InterPro" id="IPR013740">
    <property type="entry name" value="Redoxin"/>
</dbReference>
<dbReference type="EC" id="1.11.1.24" evidence="9"/>
<comment type="function">
    <text evidence="1">Thiol-specific peroxidase that catalyzes the reduction of hydrogen peroxide and organic hydroperoxides to water and alcohols, respectively. Plays a role in cell protection against oxidative stress by detoxifying peroxides and as sensor of hydrogen peroxide-mediated signaling events.</text>
</comment>
<evidence type="ECO:0000256" key="7">
    <source>
        <dbReference type="ARBA" id="ARBA00049091"/>
    </source>
</evidence>
<dbReference type="Proteomes" id="UP000820818">
    <property type="component" value="Linkage Group LG2"/>
</dbReference>
<evidence type="ECO:0000259" key="10">
    <source>
        <dbReference type="PROSITE" id="PS51352"/>
    </source>
</evidence>
<dbReference type="EMBL" id="WJBH02000002">
    <property type="protein sequence ID" value="KAI9563833.1"/>
    <property type="molecule type" value="Genomic_DNA"/>
</dbReference>
<evidence type="ECO:0000256" key="3">
    <source>
        <dbReference type="ARBA" id="ARBA00022559"/>
    </source>
</evidence>
<keyword evidence="6 9" id="KW-0676">Redox-active center</keyword>
<dbReference type="Gene3D" id="3.40.30.10">
    <property type="entry name" value="Glutaredoxin"/>
    <property type="match status" value="1"/>
</dbReference>
<dbReference type="InterPro" id="IPR013766">
    <property type="entry name" value="Thioredoxin_domain"/>
</dbReference>
<dbReference type="SUPFAM" id="SSF52833">
    <property type="entry name" value="Thioredoxin-like"/>
    <property type="match status" value="1"/>
</dbReference>